<feature type="transmembrane region" description="Helical" evidence="7">
    <location>
        <begin position="62"/>
        <end position="83"/>
    </location>
</feature>
<evidence type="ECO:0000313" key="10">
    <source>
        <dbReference type="Proteomes" id="UP000294963"/>
    </source>
</evidence>
<keyword evidence="2" id="KW-1003">Cell membrane</keyword>
<gene>
    <name evidence="9" type="ORF">EC844_10298</name>
</gene>
<evidence type="ECO:0000256" key="4">
    <source>
        <dbReference type="ARBA" id="ARBA00022989"/>
    </source>
</evidence>
<dbReference type="InterPro" id="IPR051791">
    <property type="entry name" value="Pra-immunoreactive"/>
</dbReference>
<dbReference type="PANTHER" id="PTHR36115">
    <property type="entry name" value="PROLINE-RICH ANTIGEN HOMOLOG-RELATED"/>
    <property type="match status" value="1"/>
</dbReference>
<evidence type="ECO:0000256" key="2">
    <source>
        <dbReference type="ARBA" id="ARBA00022475"/>
    </source>
</evidence>
<evidence type="ECO:0000256" key="3">
    <source>
        <dbReference type="ARBA" id="ARBA00022692"/>
    </source>
</evidence>
<reference evidence="9 10" key="1">
    <citation type="submission" date="2019-03" db="EMBL/GenBank/DDBJ databases">
        <title>Genomic analyses of the natural microbiome of Caenorhabditis elegans.</title>
        <authorList>
            <person name="Samuel B."/>
        </authorList>
    </citation>
    <scope>NUCLEOTIDE SEQUENCE [LARGE SCALE GENOMIC DNA]</scope>
    <source>
        <strain evidence="9 10">JUb89</strain>
    </source>
</reference>
<protein>
    <submittedName>
        <fullName evidence="9">Putative RDD family membrane protein YckC</fullName>
    </submittedName>
</protein>
<keyword evidence="3 7" id="KW-0812">Transmembrane</keyword>
<keyword evidence="4 7" id="KW-1133">Transmembrane helix</keyword>
<dbReference type="EMBL" id="SLVJ01000002">
    <property type="protein sequence ID" value="TCM69832.1"/>
    <property type="molecule type" value="Genomic_DNA"/>
</dbReference>
<keyword evidence="5 7" id="KW-0472">Membrane</keyword>
<feature type="region of interest" description="Disordered" evidence="6">
    <location>
        <begin position="1"/>
        <end position="21"/>
    </location>
</feature>
<dbReference type="Pfam" id="PF06271">
    <property type="entry name" value="RDD"/>
    <property type="match status" value="1"/>
</dbReference>
<dbReference type="OrthoDB" id="8612316at2"/>
<dbReference type="InterPro" id="IPR010432">
    <property type="entry name" value="RDD"/>
</dbReference>
<feature type="transmembrane region" description="Helical" evidence="7">
    <location>
        <begin position="146"/>
        <end position="166"/>
    </location>
</feature>
<dbReference type="Proteomes" id="UP000294963">
    <property type="component" value="Unassembled WGS sequence"/>
</dbReference>
<evidence type="ECO:0000256" key="6">
    <source>
        <dbReference type="SAM" id="MobiDB-lite"/>
    </source>
</evidence>
<accession>A0A4R1Y2G1</accession>
<proteinExistence type="predicted"/>
<keyword evidence="10" id="KW-1185">Reference proteome</keyword>
<feature type="transmembrane region" description="Helical" evidence="7">
    <location>
        <begin position="37"/>
        <end position="56"/>
    </location>
</feature>
<evidence type="ECO:0000256" key="7">
    <source>
        <dbReference type="SAM" id="Phobius"/>
    </source>
</evidence>
<feature type="region of interest" description="Disordered" evidence="6">
    <location>
        <begin position="257"/>
        <end position="276"/>
    </location>
</feature>
<comment type="subcellular location">
    <subcellularLocation>
        <location evidence="1">Cell membrane</location>
        <topology evidence="1">Multi-pass membrane protein</topology>
    </subcellularLocation>
</comment>
<evidence type="ECO:0000313" key="9">
    <source>
        <dbReference type="EMBL" id="TCM69832.1"/>
    </source>
</evidence>
<sequence>MNHSNSQVDLSTPSLDHNNASPNHQQIPQIAEFWHRFAAIIIDLELVSLFCFLIAWSFSNQLYSYPLISTLIGYALFVGYFGVFNSHLHQGQSIGKQLLKLRVVSFKQQQQQQQQQQLKLLPSLCRAALFSAPFCLYAFPITDQRLNLLLTSILIVISTLSLYLFLFNQSTRRSLHDYLSNSIVVQTEQTKSAAYAPLWKAHLLIAALTVALSLFIAQQWFKPTQFQPILDQTGFAEIMADMPKYKSIQAYIEPDDNNLAADSTEDPETSAEDATTKAVEREEWDIPVMNYEVQVDAYRNVLSPFIMEDFIQQLQRYRSKELQQYLIYYTFYTQFQFGPIFFKHSEEFYSQTVDGELKYSHD</sequence>
<dbReference type="AlphaFoldDB" id="A0A4R1Y2G1"/>
<feature type="domain" description="RDD" evidence="8">
    <location>
        <begin position="31"/>
        <end position="181"/>
    </location>
</feature>
<evidence type="ECO:0000259" key="8">
    <source>
        <dbReference type="Pfam" id="PF06271"/>
    </source>
</evidence>
<name>A0A4R1Y2G1_ACICA</name>
<evidence type="ECO:0000256" key="1">
    <source>
        <dbReference type="ARBA" id="ARBA00004651"/>
    </source>
</evidence>
<dbReference type="GO" id="GO:0005886">
    <property type="term" value="C:plasma membrane"/>
    <property type="evidence" value="ECO:0007669"/>
    <property type="project" value="UniProtKB-SubCell"/>
</dbReference>
<evidence type="ECO:0000256" key="5">
    <source>
        <dbReference type="ARBA" id="ARBA00023136"/>
    </source>
</evidence>
<feature type="transmembrane region" description="Helical" evidence="7">
    <location>
        <begin position="201"/>
        <end position="221"/>
    </location>
</feature>
<organism evidence="9 10">
    <name type="scientific">Acinetobacter calcoaceticus</name>
    <dbReference type="NCBI Taxonomy" id="471"/>
    <lineage>
        <taxon>Bacteria</taxon>
        <taxon>Pseudomonadati</taxon>
        <taxon>Pseudomonadota</taxon>
        <taxon>Gammaproteobacteria</taxon>
        <taxon>Moraxellales</taxon>
        <taxon>Moraxellaceae</taxon>
        <taxon>Acinetobacter</taxon>
        <taxon>Acinetobacter calcoaceticus/baumannii complex</taxon>
    </lineage>
</organism>
<comment type="caution">
    <text evidence="9">The sequence shown here is derived from an EMBL/GenBank/DDBJ whole genome shotgun (WGS) entry which is preliminary data.</text>
</comment>